<comment type="caution">
    <text evidence="2">The sequence shown here is derived from an EMBL/GenBank/DDBJ whole genome shotgun (WGS) entry which is preliminary data.</text>
</comment>
<dbReference type="EMBL" id="JACAZH010000047">
    <property type="protein sequence ID" value="KAF7334365.1"/>
    <property type="molecule type" value="Genomic_DNA"/>
</dbReference>
<gene>
    <name evidence="2" type="ORF">MSAN_02376000</name>
</gene>
<keyword evidence="3" id="KW-1185">Reference proteome</keyword>
<reference evidence="2" key="1">
    <citation type="submission" date="2020-05" db="EMBL/GenBank/DDBJ databases">
        <title>Mycena genomes resolve the evolution of fungal bioluminescence.</title>
        <authorList>
            <person name="Tsai I.J."/>
        </authorList>
    </citation>
    <scope>NUCLEOTIDE SEQUENCE</scope>
    <source>
        <strain evidence="2">160909Yilan</strain>
    </source>
</reference>
<dbReference type="AlphaFoldDB" id="A0A8H6X4K0"/>
<evidence type="ECO:0000256" key="1">
    <source>
        <dbReference type="SAM" id="MobiDB-lite"/>
    </source>
</evidence>
<evidence type="ECO:0000313" key="3">
    <source>
        <dbReference type="Proteomes" id="UP000623467"/>
    </source>
</evidence>
<sequence length="162" mass="17173">MQVQIALRRRLVRLASPPSTTTAFAVAVPSSHHSSPSSNGGGYRRSTDLAVDDLLGPFARTHGRLPGEFGVASVLPSPFTSGLGFVPPSFCDSTEFGVPPPHFDPTPPIWAFLLLPPTATPTSATASGGEERTRRGDEARMESPSHLAVSEFNFNDVTSLLC</sequence>
<protein>
    <submittedName>
        <fullName evidence="2">Uncharacterized protein</fullName>
    </submittedName>
</protein>
<organism evidence="2 3">
    <name type="scientific">Mycena sanguinolenta</name>
    <dbReference type="NCBI Taxonomy" id="230812"/>
    <lineage>
        <taxon>Eukaryota</taxon>
        <taxon>Fungi</taxon>
        <taxon>Dikarya</taxon>
        <taxon>Basidiomycota</taxon>
        <taxon>Agaricomycotina</taxon>
        <taxon>Agaricomycetes</taxon>
        <taxon>Agaricomycetidae</taxon>
        <taxon>Agaricales</taxon>
        <taxon>Marasmiineae</taxon>
        <taxon>Mycenaceae</taxon>
        <taxon>Mycena</taxon>
    </lineage>
</organism>
<evidence type="ECO:0000313" key="2">
    <source>
        <dbReference type="EMBL" id="KAF7334365.1"/>
    </source>
</evidence>
<name>A0A8H6X4K0_9AGAR</name>
<accession>A0A8H6X4K0</accession>
<feature type="region of interest" description="Disordered" evidence="1">
    <location>
        <begin position="120"/>
        <end position="144"/>
    </location>
</feature>
<proteinExistence type="predicted"/>
<dbReference type="Proteomes" id="UP000623467">
    <property type="component" value="Unassembled WGS sequence"/>
</dbReference>
<feature type="compositionally biased region" description="Basic and acidic residues" evidence="1">
    <location>
        <begin position="129"/>
        <end position="143"/>
    </location>
</feature>